<evidence type="ECO:0000256" key="1">
    <source>
        <dbReference type="ARBA" id="ARBA00010607"/>
    </source>
</evidence>
<gene>
    <name evidence="4" type="primary">LOC120273742</name>
</gene>
<organism evidence="3 4">
    <name type="scientific">Dioscorea cayennensis subsp. rotundata</name>
    <name type="common">White Guinea yam</name>
    <name type="synonym">Dioscorea rotundata</name>
    <dbReference type="NCBI Taxonomy" id="55577"/>
    <lineage>
        <taxon>Eukaryota</taxon>
        <taxon>Viridiplantae</taxon>
        <taxon>Streptophyta</taxon>
        <taxon>Embryophyta</taxon>
        <taxon>Tracheophyta</taxon>
        <taxon>Spermatophyta</taxon>
        <taxon>Magnoliopsida</taxon>
        <taxon>Liliopsida</taxon>
        <taxon>Dioscoreales</taxon>
        <taxon>Dioscoreaceae</taxon>
        <taxon>Dioscorea</taxon>
    </lineage>
</organism>
<dbReference type="PRINTS" id="PR00347">
    <property type="entry name" value="THAUMATIN"/>
</dbReference>
<dbReference type="AlphaFoldDB" id="A0AB40CDB8"/>
<dbReference type="InterPro" id="IPR037176">
    <property type="entry name" value="Osmotin/thaumatin-like_sf"/>
</dbReference>
<dbReference type="SMART" id="SM00205">
    <property type="entry name" value="THN"/>
    <property type="match status" value="1"/>
</dbReference>
<proteinExistence type="inferred from homology"/>
<evidence type="ECO:0000313" key="4">
    <source>
        <dbReference type="RefSeq" id="XP_039136379.1"/>
    </source>
</evidence>
<dbReference type="Pfam" id="PF00314">
    <property type="entry name" value="Thaumatin"/>
    <property type="match status" value="1"/>
</dbReference>
<comment type="similarity">
    <text evidence="1">Belongs to the thaumatin family.</text>
</comment>
<reference evidence="4" key="1">
    <citation type="submission" date="2025-08" db="UniProtKB">
        <authorList>
            <consortium name="RefSeq"/>
        </authorList>
    </citation>
    <scope>IDENTIFICATION</scope>
</reference>
<dbReference type="Gene3D" id="2.60.110.10">
    <property type="entry name" value="Thaumatin"/>
    <property type="match status" value="1"/>
</dbReference>
<sequence length="295" mass="32210">MATTAEEIVWLRWLLHDLGVVSHAPTPLHCDNTGAIQITLNHVKHSLSKHIGVDAFFLRDQYNKGILAPQFVPSEHQLADLFYVCKTGDLFHLTNATFEIVNHCSYIVWAAAIPGGGKQLDKDQTWTINVNVGTTGGRIWARTGCNFSNSGHGSCETGDCNGLLECQAYGNPPSTLVDFGLDINNLDYIDISLVDGFNVPVEFSPTNRCARGMIQCSADINGQCPAQLKTNGGCNNACGVFKTNEYCFNSGNYGPTNYSRFFKGFCPDAYSYPKDDQTSTFTCPGGATYKVVFCP</sequence>
<dbReference type="RefSeq" id="XP_039136379.1">
    <property type="nucleotide sequence ID" value="XM_039280445.1"/>
</dbReference>
<dbReference type="InterPro" id="IPR017949">
    <property type="entry name" value="Thaumatin_CS"/>
</dbReference>
<dbReference type="CDD" id="cd09272">
    <property type="entry name" value="RNase_HI_RT_Ty1"/>
    <property type="match status" value="1"/>
</dbReference>
<keyword evidence="2" id="KW-1015">Disulfide bond</keyword>
<keyword evidence="3" id="KW-1185">Reference proteome</keyword>
<evidence type="ECO:0000313" key="3">
    <source>
        <dbReference type="Proteomes" id="UP001515500"/>
    </source>
</evidence>
<dbReference type="InterPro" id="IPR001938">
    <property type="entry name" value="Thaumatin"/>
</dbReference>
<accession>A0AB40CDB8</accession>
<dbReference type="CDD" id="cd09217">
    <property type="entry name" value="TLP-P"/>
    <property type="match status" value="1"/>
</dbReference>
<dbReference type="GeneID" id="120273742"/>
<evidence type="ECO:0000256" key="2">
    <source>
        <dbReference type="ARBA" id="ARBA00023157"/>
    </source>
</evidence>
<dbReference type="PROSITE" id="PS51367">
    <property type="entry name" value="THAUMATIN_2"/>
    <property type="match status" value="1"/>
</dbReference>
<protein>
    <submittedName>
        <fullName evidence="4">Protein P21-like</fullName>
    </submittedName>
</protein>
<dbReference type="SUPFAM" id="SSF49870">
    <property type="entry name" value="Osmotin, thaumatin-like protein"/>
    <property type="match status" value="1"/>
</dbReference>
<name>A0AB40CDB8_DIOCR</name>
<dbReference type="PANTHER" id="PTHR31048">
    <property type="entry name" value="OS03G0233200 PROTEIN"/>
    <property type="match status" value="1"/>
</dbReference>
<dbReference type="FunFam" id="2.60.110.10:FF:000003">
    <property type="entry name" value="Thaumatin I"/>
    <property type="match status" value="1"/>
</dbReference>
<dbReference type="Proteomes" id="UP001515500">
    <property type="component" value="Chromosome 12"/>
</dbReference>
<dbReference type="PROSITE" id="PS00316">
    <property type="entry name" value="THAUMATIN_1"/>
    <property type="match status" value="1"/>
</dbReference>